<gene>
    <name evidence="1" type="ORF">SK128_022188</name>
</gene>
<comment type="caution">
    <text evidence="1">The sequence shown here is derived from an EMBL/GenBank/DDBJ whole genome shotgun (WGS) entry which is preliminary data.</text>
</comment>
<dbReference type="AlphaFoldDB" id="A0AAN9ACY0"/>
<dbReference type="EMBL" id="JAXCGZ010003226">
    <property type="protein sequence ID" value="KAK7083379.1"/>
    <property type="molecule type" value="Genomic_DNA"/>
</dbReference>
<evidence type="ECO:0000313" key="2">
    <source>
        <dbReference type="Proteomes" id="UP001381693"/>
    </source>
</evidence>
<keyword evidence="2" id="KW-1185">Reference proteome</keyword>
<feature type="non-terminal residue" evidence="1">
    <location>
        <position position="57"/>
    </location>
</feature>
<name>A0AAN9ACY0_HALRR</name>
<protein>
    <submittedName>
        <fullName evidence="1">Uncharacterized protein</fullName>
    </submittedName>
</protein>
<dbReference type="Proteomes" id="UP001381693">
    <property type="component" value="Unassembled WGS sequence"/>
</dbReference>
<organism evidence="1 2">
    <name type="scientific">Halocaridina rubra</name>
    <name type="common">Hawaiian red shrimp</name>
    <dbReference type="NCBI Taxonomy" id="373956"/>
    <lineage>
        <taxon>Eukaryota</taxon>
        <taxon>Metazoa</taxon>
        <taxon>Ecdysozoa</taxon>
        <taxon>Arthropoda</taxon>
        <taxon>Crustacea</taxon>
        <taxon>Multicrustacea</taxon>
        <taxon>Malacostraca</taxon>
        <taxon>Eumalacostraca</taxon>
        <taxon>Eucarida</taxon>
        <taxon>Decapoda</taxon>
        <taxon>Pleocyemata</taxon>
        <taxon>Caridea</taxon>
        <taxon>Atyoidea</taxon>
        <taxon>Atyidae</taxon>
        <taxon>Halocaridina</taxon>
    </lineage>
</organism>
<proteinExistence type="predicted"/>
<evidence type="ECO:0000313" key="1">
    <source>
        <dbReference type="EMBL" id="KAK7083379.1"/>
    </source>
</evidence>
<accession>A0AAN9ACY0</accession>
<reference evidence="1 2" key="1">
    <citation type="submission" date="2023-11" db="EMBL/GenBank/DDBJ databases">
        <title>Halocaridina rubra genome assembly.</title>
        <authorList>
            <person name="Smith C."/>
        </authorList>
    </citation>
    <scope>NUCLEOTIDE SEQUENCE [LARGE SCALE GENOMIC DNA]</scope>
    <source>
        <strain evidence="1">EP-1</strain>
        <tissue evidence="1">Whole</tissue>
    </source>
</reference>
<sequence length="57" mass="6476">MVANPATGRWFRTRRALPSPLREPSAYSVLVAGWDEGTLAMVSRNRCFCRHSRSLLQ</sequence>